<gene>
    <name evidence="3" type="ORF">BM221_002880</name>
</gene>
<keyword evidence="2" id="KW-0812">Transmembrane</keyword>
<feature type="compositionally biased region" description="Basic and acidic residues" evidence="1">
    <location>
        <begin position="49"/>
        <end position="63"/>
    </location>
</feature>
<dbReference type="InterPro" id="IPR022185">
    <property type="entry name" value="DUF3712"/>
</dbReference>
<dbReference type="PANTHER" id="PTHR35895:SF2">
    <property type="match status" value="1"/>
</dbReference>
<dbReference type="GO" id="GO:0000329">
    <property type="term" value="C:fungal-type vacuole membrane"/>
    <property type="evidence" value="ECO:0007669"/>
    <property type="project" value="InterPro"/>
</dbReference>
<feature type="compositionally biased region" description="Low complexity" evidence="1">
    <location>
        <begin position="15"/>
        <end position="41"/>
    </location>
</feature>
<protein>
    <submittedName>
        <fullName evidence="3">Uncharacterized protein</fullName>
    </submittedName>
</protein>
<comment type="caution">
    <text evidence="3">The sequence shown here is derived from an EMBL/GenBank/DDBJ whole genome shotgun (WGS) entry which is preliminary data.</text>
</comment>
<dbReference type="Proteomes" id="UP000235728">
    <property type="component" value="Unassembled WGS sequence"/>
</dbReference>
<feature type="compositionally biased region" description="Polar residues" evidence="1">
    <location>
        <begin position="1"/>
        <end position="14"/>
    </location>
</feature>
<dbReference type="OMA" id="NRIQGHW"/>
<dbReference type="Pfam" id="PF12505">
    <property type="entry name" value="DUF3712"/>
    <property type="match status" value="1"/>
</dbReference>
<evidence type="ECO:0000313" key="3">
    <source>
        <dbReference type="EMBL" id="PMB70429.1"/>
    </source>
</evidence>
<evidence type="ECO:0000313" key="4">
    <source>
        <dbReference type="Proteomes" id="UP000235728"/>
    </source>
</evidence>
<dbReference type="InterPro" id="IPR046368">
    <property type="entry name" value="Tag1"/>
</dbReference>
<evidence type="ECO:0000256" key="1">
    <source>
        <dbReference type="SAM" id="MobiDB-lite"/>
    </source>
</evidence>
<keyword evidence="2" id="KW-1133">Transmembrane helix</keyword>
<dbReference type="EMBL" id="MRVG01000003">
    <property type="protein sequence ID" value="PMB70429.1"/>
    <property type="molecule type" value="Genomic_DNA"/>
</dbReference>
<feature type="transmembrane region" description="Helical" evidence="2">
    <location>
        <begin position="75"/>
        <end position="93"/>
    </location>
</feature>
<evidence type="ECO:0000256" key="2">
    <source>
        <dbReference type="SAM" id="Phobius"/>
    </source>
</evidence>
<feature type="region of interest" description="Disordered" evidence="1">
    <location>
        <begin position="1"/>
        <end position="63"/>
    </location>
</feature>
<dbReference type="AlphaFoldDB" id="A0A2N6NT33"/>
<organism evidence="3 4">
    <name type="scientific">Beauveria bassiana</name>
    <name type="common">White muscardine disease fungus</name>
    <name type="synonym">Tritirachium shiotae</name>
    <dbReference type="NCBI Taxonomy" id="176275"/>
    <lineage>
        <taxon>Eukaryota</taxon>
        <taxon>Fungi</taxon>
        <taxon>Dikarya</taxon>
        <taxon>Ascomycota</taxon>
        <taxon>Pezizomycotina</taxon>
        <taxon>Sordariomycetes</taxon>
        <taxon>Hypocreomycetidae</taxon>
        <taxon>Hypocreales</taxon>
        <taxon>Cordycipitaceae</taxon>
        <taxon>Beauveria</taxon>
    </lineage>
</organism>
<accession>A0A2N6NT33</accession>
<reference evidence="3 4" key="1">
    <citation type="journal article" date="2016" name="Appl. Microbiol. Biotechnol.">
        <title>Characterization of T-DNA insertion mutants with decreased virulence in the entomopathogenic fungus Beauveria bassiana JEF-007.</title>
        <authorList>
            <person name="Kim S."/>
            <person name="Lee S.J."/>
            <person name="Nai Y.S."/>
            <person name="Yu J.S."/>
            <person name="Lee M.R."/>
            <person name="Yang Y.T."/>
            <person name="Kim J.S."/>
        </authorList>
    </citation>
    <scope>NUCLEOTIDE SEQUENCE [LARGE SCALE GENOMIC DNA]</scope>
    <source>
        <strain evidence="3 4">JEF-007</strain>
    </source>
</reference>
<dbReference type="PANTHER" id="PTHR35895">
    <property type="entry name" value="CHROMOSOME 16, WHOLE GENOME SHOTGUN SEQUENCE"/>
    <property type="match status" value="1"/>
</dbReference>
<proteinExistence type="predicted"/>
<name>A0A2N6NT33_BEABA</name>
<sequence length="443" mass="48125">MSESGPSKEQNPFRSGSESDQSDSQSNHSQSNHSQSPNDNQASSTAPASEKESKKQKTKGNDTKAKTHFKKFWKYYAIGVVLGLAIFLPLLLVKLAKRKFKVFIPLIIARFINSRNILVQHADVFIRNSKEIEFAANASVKSPLGARVGDLEFTLHDTTIPQPPTVLSADIKGFPIEKATKIDIKQGLLHVNDSDALVDWADRFIDSETIPFDVRVKGLDVFLGVLRYTFNLERPISINGLRGLNDITVNEVELMLPPVANKNVQANVSLSNPSSISVQVGNATVDLSVNDIKIGEAFAYNISLVPGVTNVHIDGLVDIPTIVSNLGRIIRGQASELPAGHVNLQMQVTSFTMHGEKIDFLGALLRKRVLIGKVPLVTLINGAGTSIIKTGLVGMGMANGAATGGTNLLDAIGDVFSNATLLNRIQGHWGQKRTREKSKYIAF</sequence>
<keyword evidence="2" id="KW-0472">Membrane</keyword>